<dbReference type="InterPro" id="IPR032675">
    <property type="entry name" value="LRR_dom_sf"/>
</dbReference>
<dbReference type="EMBL" id="JABXXO010000014">
    <property type="protein sequence ID" value="KAF7760834.1"/>
    <property type="molecule type" value="Genomic_DNA"/>
</dbReference>
<keyword evidence="1" id="KW-0175">Coiled coil</keyword>
<comment type="caution">
    <text evidence="3">The sequence shown here is derived from an EMBL/GenBank/DDBJ whole genome shotgun (WGS) entry which is preliminary data.</text>
</comment>
<dbReference type="Gene3D" id="1.20.1280.50">
    <property type="match status" value="1"/>
</dbReference>
<accession>A0A8H7C389</accession>
<dbReference type="InterPro" id="IPR001810">
    <property type="entry name" value="F-box_dom"/>
</dbReference>
<reference evidence="3 4" key="1">
    <citation type="journal article" name="Sci. Rep.">
        <title>Telomere-to-telomere assembled and centromere annotated genomes of the two main subspecies of the button mushroom Agaricus bisporus reveal especially polymorphic chromosome ends.</title>
        <authorList>
            <person name="Sonnenberg A.S.M."/>
            <person name="Sedaghat-Telgerd N."/>
            <person name="Lavrijssen B."/>
            <person name="Ohm R.A."/>
            <person name="Hendrickx P.M."/>
            <person name="Scholtmeijer K."/>
            <person name="Baars J.J.P."/>
            <person name="van Peer A."/>
        </authorList>
    </citation>
    <scope>NUCLEOTIDE SEQUENCE [LARGE SCALE GENOMIC DNA]</scope>
    <source>
        <strain evidence="3 4">H119_p4</strain>
    </source>
</reference>
<organism evidence="3 4">
    <name type="scientific">Agaricus bisporus var. burnettii</name>
    <dbReference type="NCBI Taxonomy" id="192524"/>
    <lineage>
        <taxon>Eukaryota</taxon>
        <taxon>Fungi</taxon>
        <taxon>Dikarya</taxon>
        <taxon>Basidiomycota</taxon>
        <taxon>Agaricomycotina</taxon>
        <taxon>Agaricomycetes</taxon>
        <taxon>Agaricomycetidae</taxon>
        <taxon>Agaricales</taxon>
        <taxon>Agaricineae</taxon>
        <taxon>Agaricaceae</taxon>
        <taxon>Agaricus</taxon>
    </lineage>
</organism>
<proteinExistence type="predicted"/>
<evidence type="ECO:0000259" key="2">
    <source>
        <dbReference type="Pfam" id="PF12937"/>
    </source>
</evidence>
<dbReference type="Gene3D" id="3.80.10.10">
    <property type="entry name" value="Ribonuclease Inhibitor"/>
    <property type="match status" value="1"/>
</dbReference>
<dbReference type="Pfam" id="PF12937">
    <property type="entry name" value="F-box-like"/>
    <property type="match status" value="1"/>
</dbReference>
<protein>
    <recommendedName>
        <fullName evidence="2">F-box domain-containing protein</fullName>
    </recommendedName>
</protein>
<sequence>MALNHFVMTDNLATSVCPYCLQTKPTATSATSSSPGDAMEDVLDAEIERTEKLISRLLRERTRLYRKRNETRSPIYSLPPEILILIFKFVCQPLDFLETYGLNVLHPPASPDIICDLTEVSVRWHNIVSSTPSLWASFVADDRDINAMKTVISRSGNLPVAVSLDFPFQMGSASHRSHTAIIAPVLQEHASRIHMLHVCNAKTTWLKEYIPSFVNLERLRLDQSYDSYEEGSIFIGDTCTYLFLTFFPCHISLHWSKLEILHLVYIPINICLGMLEKCTNLIEFRLRAPSSIEHLEDGVSLPSAPFVLPRLKHFEWVTGPDYQLECAMLEYIRMPALRTLVWAEEDIDVPPSDYNSIFSEHLPSTLSVLQLQGIMVDSDISIFPYFSKLSSIESLIFSDCGGTFMDGVFSALGSEMCWVGNDEMPILPNLKSIRIGYINGDLDQANMLQIFRRTCSQPASESLLGRSLRLEFANHTVDWTPEFKEELIRMVEHGYQVDLWEGSKPVDWLPRAVELPQNAGC</sequence>
<dbReference type="SUPFAM" id="SSF52047">
    <property type="entry name" value="RNI-like"/>
    <property type="match status" value="1"/>
</dbReference>
<feature type="domain" description="F-box" evidence="2">
    <location>
        <begin position="76"/>
        <end position="138"/>
    </location>
</feature>
<gene>
    <name evidence="3" type="ORF">Agabi119p4_10243</name>
</gene>
<evidence type="ECO:0000313" key="4">
    <source>
        <dbReference type="Proteomes" id="UP000629468"/>
    </source>
</evidence>
<name>A0A8H7C389_AGABI</name>
<dbReference type="AlphaFoldDB" id="A0A8H7C389"/>
<dbReference type="Proteomes" id="UP000629468">
    <property type="component" value="Unassembled WGS sequence"/>
</dbReference>
<evidence type="ECO:0000313" key="3">
    <source>
        <dbReference type="EMBL" id="KAF7760834.1"/>
    </source>
</evidence>
<feature type="coiled-coil region" evidence="1">
    <location>
        <begin position="40"/>
        <end position="67"/>
    </location>
</feature>
<evidence type="ECO:0000256" key="1">
    <source>
        <dbReference type="SAM" id="Coils"/>
    </source>
</evidence>